<dbReference type="SUPFAM" id="SSF52499">
    <property type="entry name" value="Isochorismatase-like hydrolases"/>
    <property type="match status" value="1"/>
</dbReference>
<keyword evidence="4" id="KW-1185">Reference proteome</keyword>
<dbReference type="InterPro" id="IPR000868">
    <property type="entry name" value="Isochorismatase-like_dom"/>
</dbReference>
<evidence type="ECO:0000313" key="3">
    <source>
        <dbReference type="EMBL" id="CAI8046390.1"/>
    </source>
</evidence>
<gene>
    <name evidence="3" type="ORF">GBAR_LOCUS25657</name>
</gene>
<protein>
    <recommendedName>
        <fullName evidence="2">Isochorismatase-like domain-containing protein</fullName>
    </recommendedName>
</protein>
<dbReference type="Proteomes" id="UP001174909">
    <property type="component" value="Unassembled WGS sequence"/>
</dbReference>
<comment type="caution">
    <text evidence="3">The sequence shown here is derived from an EMBL/GenBank/DDBJ whole genome shotgun (WGS) entry which is preliminary data.</text>
</comment>
<evidence type="ECO:0000313" key="4">
    <source>
        <dbReference type="Proteomes" id="UP001174909"/>
    </source>
</evidence>
<comment type="similarity">
    <text evidence="1">Belongs to the isochorismatase family.</text>
</comment>
<evidence type="ECO:0000259" key="2">
    <source>
        <dbReference type="Pfam" id="PF00857"/>
    </source>
</evidence>
<dbReference type="Pfam" id="PF00857">
    <property type="entry name" value="Isochorismatase"/>
    <property type="match status" value="1"/>
</dbReference>
<dbReference type="EMBL" id="CASHTH010003559">
    <property type="protein sequence ID" value="CAI8046390.1"/>
    <property type="molecule type" value="Genomic_DNA"/>
</dbReference>
<dbReference type="InterPro" id="IPR036380">
    <property type="entry name" value="Isochorismatase-like_sf"/>
</dbReference>
<reference evidence="3" key="1">
    <citation type="submission" date="2023-03" db="EMBL/GenBank/DDBJ databases">
        <authorList>
            <person name="Steffen K."/>
            <person name="Cardenas P."/>
        </authorList>
    </citation>
    <scope>NUCLEOTIDE SEQUENCE</scope>
</reference>
<dbReference type="AlphaFoldDB" id="A0AA35XCH2"/>
<organism evidence="3 4">
    <name type="scientific">Geodia barretti</name>
    <name type="common">Barrett's horny sponge</name>
    <dbReference type="NCBI Taxonomy" id="519541"/>
    <lineage>
        <taxon>Eukaryota</taxon>
        <taxon>Metazoa</taxon>
        <taxon>Porifera</taxon>
        <taxon>Demospongiae</taxon>
        <taxon>Heteroscleromorpha</taxon>
        <taxon>Tetractinellida</taxon>
        <taxon>Astrophorina</taxon>
        <taxon>Geodiidae</taxon>
        <taxon>Geodia</taxon>
    </lineage>
</organism>
<accession>A0AA35XCH2</accession>
<name>A0AA35XCH2_GEOBA</name>
<evidence type="ECO:0000256" key="1">
    <source>
        <dbReference type="ARBA" id="ARBA00006336"/>
    </source>
</evidence>
<sequence>MPEAIKLDPKSSALILIDMINAVAKGNGPPYNVPPNRQGVIDNFVRLVAHCREVGTPIIYITTYRRADNSDAPKTVADVGGGGGAAMLEGTPAVELSMSWPRNQGTTSS</sequence>
<feature type="domain" description="Isochorismatase-like" evidence="2">
    <location>
        <begin position="12"/>
        <end position="73"/>
    </location>
</feature>
<dbReference type="Gene3D" id="3.40.50.850">
    <property type="entry name" value="Isochorismatase-like"/>
    <property type="match status" value="1"/>
</dbReference>
<proteinExistence type="inferred from homology"/>